<gene>
    <name evidence="2" type="ORF">Vbra_13962</name>
</gene>
<evidence type="ECO:0000256" key="1">
    <source>
        <dbReference type="SAM" id="MobiDB-lite"/>
    </source>
</evidence>
<evidence type="ECO:0000313" key="2">
    <source>
        <dbReference type="EMBL" id="CEM03574.1"/>
    </source>
</evidence>
<dbReference type="AlphaFoldDB" id="A0A0G4EY68"/>
<proteinExistence type="predicted"/>
<feature type="compositionally biased region" description="Low complexity" evidence="1">
    <location>
        <begin position="35"/>
        <end position="46"/>
    </location>
</feature>
<dbReference type="VEuPathDB" id="CryptoDB:Vbra_13962"/>
<organism evidence="2 3">
    <name type="scientific">Vitrella brassicaformis (strain CCMP3155)</name>
    <dbReference type="NCBI Taxonomy" id="1169540"/>
    <lineage>
        <taxon>Eukaryota</taxon>
        <taxon>Sar</taxon>
        <taxon>Alveolata</taxon>
        <taxon>Colpodellida</taxon>
        <taxon>Vitrellaceae</taxon>
        <taxon>Vitrella</taxon>
    </lineage>
</organism>
<accession>A0A0G4EY68</accession>
<keyword evidence="3" id="KW-1185">Reference proteome</keyword>
<protein>
    <submittedName>
        <fullName evidence="2">Uncharacterized protein</fullName>
    </submittedName>
</protein>
<name>A0A0G4EY68_VITBC</name>
<sequence>MPTHFLPLQTGAVDQPDSVAAESNSAGDGRWKTCSPSRGSSRHPSSCEGEERDCMSPPCASRSRDSRAENSTDVQTGCLCRPIGRRPWMRRQQMPVCHTLTLTHTPSAASLMPEMSASCC</sequence>
<dbReference type="InParanoid" id="A0A0G4EY68"/>
<feature type="region of interest" description="Disordered" evidence="1">
    <location>
        <begin position="1"/>
        <end position="74"/>
    </location>
</feature>
<evidence type="ECO:0000313" key="3">
    <source>
        <dbReference type="Proteomes" id="UP000041254"/>
    </source>
</evidence>
<reference evidence="2 3" key="1">
    <citation type="submission" date="2014-11" db="EMBL/GenBank/DDBJ databases">
        <authorList>
            <person name="Zhu J."/>
            <person name="Qi W."/>
            <person name="Song R."/>
        </authorList>
    </citation>
    <scope>NUCLEOTIDE SEQUENCE [LARGE SCALE GENOMIC DNA]</scope>
</reference>
<dbReference type="EMBL" id="CDMY01000344">
    <property type="protein sequence ID" value="CEM03574.1"/>
    <property type="molecule type" value="Genomic_DNA"/>
</dbReference>
<dbReference type="Proteomes" id="UP000041254">
    <property type="component" value="Unassembled WGS sequence"/>
</dbReference>